<organism evidence="2 3">
    <name type="scientific">Caerostris darwini</name>
    <dbReference type="NCBI Taxonomy" id="1538125"/>
    <lineage>
        <taxon>Eukaryota</taxon>
        <taxon>Metazoa</taxon>
        <taxon>Ecdysozoa</taxon>
        <taxon>Arthropoda</taxon>
        <taxon>Chelicerata</taxon>
        <taxon>Arachnida</taxon>
        <taxon>Araneae</taxon>
        <taxon>Araneomorphae</taxon>
        <taxon>Entelegynae</taxon>
        <taxon>Araneoidea</taxon>
        <taxon>Araneidae</taxon>
        <taxon>Caerostris</taxon>
    </lineage>
</organism>
<keyword evidence="3" id="KW-1185">Reference proteome</keyword>
<proteinExistence type="predicted"/>
<evidence type="ECO:0000256" key="1">
    <source>
        <dbReference type="SAM" id="MobiDB-lite"/>
    </source>
</evidence>
<feature type="compositionally biased region" description="Polar residues" evidence="1">
    <location>
        <begin position="10"/>
        <end position="26"/>
    </location>
</feature>
<dbReference type="EMBL" id="BPLQ01004281">
    <property type="protein sequence ID" value="GIY06995.1"/>
    <property type="molecule type" value="Genomic_DNA"/>
</dbReference>
<sequence>MAMLLRSNLEDQSSPSESIVPVSNGSPKGSIKDVLVAVCSYDCSLVEKSKRHLSVLAHYRDNEMSSESQLEPYNTKEISLAIRILQQKTTELYNKYCNE</sequence>
<dbReference type="Proteomes" id="UP001054837">
    <property type="component" value="Unassembled WGS sequence"/>
</dbReference>
<gene>
    <name evidence="2" type="ORF">CDAR_14221</name>
</gene>
<comment type="caution">
    <text evidence="2">The sequence shown here is derived from an EMBL/GenBank/DDBJ whole genome shotgun (WGS) entry which is preliminary data.</text>
</comment>
<reference evidence="2 3" key="1">
    <citation type="submission" date="2021-06" db="EMBL/GenBank/DDBJ databases">
        <title>Caerostris darwini draft genome.</title>
        <authorList>
            <person name="Kono N."/>
            <person name="Arakawa K."/>
        </authorList>
    </citation>
    <scope>NUCLEOTIDE SEQUENCE [LARGE SCALE GENOMIC DNA]</scope>
</reference>
<feature type="region of interest" description="Disordered" evidence="1">
    <location>
        <begin position="1"/>
        <end position="26"/>
    </location>
</feature>
<accession>A0AAV4QG37</accession>
<protein>
    <submittedName>
        <fullName evidence="2">Uncharacterized protein</fullName>
    </submittedName>
</protein>
<evidence type="ECO:0000313" key="2">
    <source>
        <dbReference type="EMBL" id="GIY06995.1"/>
    </source>
</evidence>
<dbReference type="AlphaFoldDB" id="A0AAV4QG37"/>
<evidence type="ECO:0000313" key="3">
    <source>
        <dbReference type="Proteomes" id="UP001054837"/>
    </source>
</evidence>
<name>A0AAV4QG37_9ARAC</name>